<feature type="domain" description="SH3b" evidence="1">
    <location>
        <begin position="91"/>
        <end position="159"/>
    </location>
</feature>
<dbReference type="CDD" id="cd21931">
    <property type="entry name" value="TD_EMAP-like"/>
    <property type="match status" value="1"/>
</dbReference>
<evidence type="ECO:0000313" key="3">
    <source>
        <dbReference type="Proteomes" id="UP000198734"/>
    </source>
</evidence>
<protein>
    <submittedName>
        <fullName evidence="2">SH3 domain-containing protein</fullName>
    </submittedName>
</protein>
<gene>
    <name evidence="2" type="ORF">SAMN05421670_2548</name>
</gene>
<dbReference type="Pfam" id="PF08239">
    <property type="entry name" value="SH3_3"/>
    <property type="match status" value="2"/>
</dbReference>
<dbReference type="PANTHER" id="PTHR34408">
    <property type="entry name" value="FAMILY PROTEIN, PUTATIVE-RELATED"/>
    <property type="match status" value="1"/>
</dbReference>
<dbReference type="InterPro" id="IPR049813">
    <property type="entry name" value="Elp-1-like_TD"/>
</dbReference>
<reference evidence="3" key="1">
    <citation type="submission" date="2016-10" db="EMBL/GenBank/DDBJ databases">
        <authorList>
            <person name="Varghese N."/>
            <person name="Submissions S."/>
        </authorList>
    </citation>
    <scope>NUCLEOTIDE SEQUENCE [LARGE SCALE GENOMIC DNA]</scope>
    <source>
        <strain evidence="3">DSM 11706</strain>
    </source>
</reference>
<dbReference type="OrthoDB" id="2930656at2"/>
<dbReference type="InterPro" id="IPR052354">
    <property type="entry name" value="Cell_Wall_Dynamics_Protein"/>
</dbReference>
<sequence length="231" mass="24418">MKKKLLATVGTVLGLSLLLTINAPTSTKADSNLLLASVEWVQAQLNPLQTKVASLEKQVAQQDATIKQLQKAVADGGTVVVPPVTTNPPTGTPAVIYTTTSAKVHSGATRSYKVISTIVANKGLTVIGEHKGADGIWYNVEISATVKGWIFSGDVSTTKPGNFVPSKVITKEATNVRKGATTNYTSLETVAKGSTLTYLGSFKNANGETWYNVQTPKGNKGWVLSTLTEVK</sequence>
<accession>A0A1I5Z9U7</accession>
<name>A0A1I5Z9U7_9BACI</name>
<dbReference type="PROSITE" id="PS51781">
    <property type="entry name" value="SH3B"/>
    <property type="match status" value="2"/>
</dbReference>
<organism evidence="2 3">
    <name type="scientific">Psychrobacillus psychrotolerans</name>
    <dbReference type="NCBI Taxonomy" id="126156"/>
    <lineage>
        <taxon>Bacteria</taxon>
        <taxon>Bacillati</taxon>
        <taxon>Bacillota</taxon>
        <taxon>Bacilli</taxon>
        <taxon>Bacillales</taxon>
        <taxon>Bacillaceae</taxon>
        <taxon>Psychrobacillus</taxon>
    </lineage>
</organism>
<evidence type="ECO:0000313" key="2">
    <source>
        <dbReference type="EMBL" id="SFQ53251.1"/>
    </source>
</evidence>
<dbReference type="RefSeq" id="WP_093537266.1">
    <property type="nucleotide sequence ID" value="NZ_FOXU01000004.1"/>
</dbReference>
<dbReference type="STRING" id="126156.SAMN05421670_2548"/>
<dbReference type="Proteomes" id="UP000198734">
    <property type="component" value="Unassembled WGS sequence"/>
</dbReference>
<keyword evidence="3" id="KW-1185">Reference proteome</keyword>
<proteinExistence type="predicted"/>
<dbReference type="AlphaFoldDB" id="A0A1I5Z9U7"/>
<dbReference type="EMBL" id="FOXU01000004">
    <property type="protein sequence ID" value="SFQ53251.1"/>
    <property type="molecule type" value="Genomic_DNA"/>
</dbReference>
<dbReference type="SMART" id="SM00287">
    <property type="entry name" value="SH3b"/>
    <property type="match status" value="2"/>
</dbReference>
<dbReference type="PANTHER" id="PTHR34408:SF1">
    <property type="entry name" value="GLYCOSYL HYDROLASE FAMILY 19 DOMAIN-CONTAINING PROTEIN HI_1415"/>
    <property type="match status" value="1"/>
</dbReference>
<feature type="domain" description="SH3b" evidence="1">
    <location>
        <begin position="164"/>
        <end position="231"/>
    </location>
</feature>
<dbReference type="InterPro" id="IPR003646">
    <property type="entry name" value="SH3-like_bac-type"/>
</dbReference>
<evidence type="ECO:0000259" key="1">
    <source>
        <dbReference type="PROSITE" id="PS51781"/>
    </source>
</evidence>
<dbReference type="Gene3D" id="2.30.30.40">
    <property type="entry name" value="SH3 Domains"/>
    <property type="match status" value="2"/>
</dbReference>